<keyword evidence="1" id="KW-1133">Transmembrane helix</keyword>
<feature type="transmembrane region" description="Helical" evidence="1">
    <location>
        <begin position="12"/>
        <end position="33"/>
    </location>
</feature>
<evidence type="ECO:0000313" key="3">
    <source>
        <dbReference type="Proteomes" id="UP001143362"/>
    </source>
</evidence>
<dbReference type="EMBL" id="SHNN01000002">
    <property type="protein sequence ID" value="MCX2981890.1"/>
    <property type="molecule type" value="Genomic_DNA"/>
</dbReference>
<evidence type="ECO:0000256" key="1">
    <source>
        <dbReference type="SAM" id="Phobius"/>
    </source>
</evidence>
<proteinExistence type="predicted"/>
<organism evidence="2 3">
    <name type="scientific">Candidatus Litorirhabdus singularis</name>
    <dbReference type="NCBI Taxonomy" id="2518993"/>
    <lineage>
        <taxon>Bacteria</taxon>
        <taxon>Pseudomonadati</taxon>
        <taxon>Pseudomonadota</taxon>
        <taxon>Gammaproteobacteria</taxon>
        <taxon>Cellvibrionales</taxon>
        <taxon>Halieaceae</taxon>
        <taxon>Candidatus Litorirhabdus</taxon>
    </lineage>
</organism>
<dbReference type="Proteomes" id="UP001143362">
    <property type="component" value="Unassembled WGS sequence"/>
</dbReference>
<protein>
    <recommendedName>
        <fullName evidence="4">DUF3311 domain-containing protein</fullName>
    </recommendedName>
</protein>
<keyword evidence="1" id="KW-0472">Membrane</keyword>
<name>A0ABT3TJC5_9GAMM</name>
<keyword evidence="1" id="KW-0812">Transmembrane</keyword>
<keyword evidence="3" id="KW-1185">Reference proteome</keyword>
<dbReference type="RefSeq" id="WP_279245885.1">
    <property type="nucleotide sequence ID" value="NZ_SHNN01000002.1"/>
</dbReference>
<evidence type="ECO:0000313" key="2">
    <source>
        <dbReference type="EMBL" id="MCX2981890.1"/>
    </source>
</evidence>
<comment type="caution">
    <text evidence="2">The sequence shown here is derived from an EMBL/GenBank/DDBJ whole genome shotgun (WGS) entry which is preliminary data.</text>
</comment>
<accession>A0ABT3TJC5</accession>
<gene>
    <name evidence="2" type="ORF">EYC98_13590</name>
</gene>
<sequence length="76" mass="8430">METQIRFFKKNRAAIIVFLVLGAGPLVLGTFLIETGTPPGVVGFSIFLPWTLIWPIVVVCYLISLAVKSRRAKEPE</sequence>
<feature type="transmembrane region" description="Helical" evidence="1">
    <location>
        <begin position="45"/>
        <end position="67"/>
    </location>
</feature>
<evidence type="ECO:0008006" key="4">
    <source>
        <dbReference type="Google" id="ProtNLM"/>
    </source>
</evidence>
<reference evidence="2" key="1">
    <citation type="submission" date="2019-02" db="EMBL/GenBank/DDBJ databases">
        <authorList>
            <person name="Li S.-H."/>
        </authorList>
    </citation>
    <scope>NUCLEOTIDE SEQUENCE</scope>
    <source>
        <strain evidence="2">IMCC14734</strain>
    </source>
</reference>